<reference evidence="2 3" key="2">
    <citation type="submission" date="2019-04" db="EMBL/GenBank/DDBJ databases">
        <title>The genome sequence of big-headed turtle.</title>
        <authorList>
            <person name="Gong S."/>
        </authorList>
    </citation>
    <scope>NUCLEOTIDE SEQUENCE [LARGE SCALE GENOMIC DNA]</scope>
    <source>
        <strain evidence="2">DO16091913</strain>
        <tissue evidence="2">Muscle</tissue>
    </source>
</reference>
<feature type="compositionally biased region" description="Basic and acidic residues" evidence="1">
    <location>
        <begin position="66"/>
        <end position="77"/>
    </location>
</feature>
<accession>A0A4D9DG95</accession>
<keyword evidence="2" id="KW-0808">Transferase</keyword>
<organism evidence="2 3">
    <name type="scientific">Platysternon megacephalum</name>
    <name type="common">big-headed turtle</name>
    <dbReference type="NCBI Taxonomy" id="55544"/>
    <lineage>
        <taxon>Eukaryota</taxon>
        <taxon>Metazoa</taxon>
        <taxon>Chordata</taxon>
        <taxon>Craniata</taxon>
        <taxon>Vertebrata</taxon>
        <taxon>Euteleostomi</taxon>
        <taxon>Archelosauria</taxon>
        <taxon>Testudinata</taxon>
        <taxon>Testudines</taxon>
        <taxon>Cryptodira</taxon>
        <taxon>Durocryptodira</taxon>
        <taxon>Testudinoidea</taxon>
        <taxon>Platysternidae</taxon>
        <taxon>Platysternon</taxon>
    </lineage>
</organism>
<sequence length="91" mass="9586">MGPGAPLWGSSWRRVWGSGRGHRCGEARGAGGGGGGTAAGSSPPSRPAPQMFNAVTAMVLRTKQENLARQQHPEVVKINRPKKKPPVKKCC</sequence>
<feature type="region of interest" description="Disordered" evidence="1">
    <location>
        <begin position="19"/>
        <end position="50"/>
    </location>
</feature>
<feature type="region of interest" description="Disordered" evidence="1">
    <location>
        <begin position="66"/>
        <end position="91"/>
    </location>
</feature>
<feature type="compositionally biased region" description="Basic residues" evidence="1">
    <location>
        <begin position="79"/>
        <end position="91"/>
    </location>
</feature>
<dbReference type="EMBL" id="QXTE01000883">
    <property type="protein sequence ID" value="TFJ96008.1"/>
    <property type="molecule type" value="Genomic_DNA"/>
</dbReference>
<dbReference type="AlphaFoldDB" id="A0A4D9DG95"/>
<proteinExistence type="predicted"/>
<gene>
    <name evidence="2" type="ORF">DR999_PMT22246</name>
</gene>
<keyword evidence="3" id="KW-1185">Reference proteome</keyword>
<reference evidence="2 3" key="1">
    <citation type="submission" date="2019-04" db="EMBL/GenBank/DDBJ databases">
        <title>Draft genome of the big-headed turtle Platysternon megacephalum.</title>
        <authorList>
            <person name="Gong S."/>
        </authorList>
    </citation>
    <scope>NUCLEOTIDE SEQUENCE [LARGE SCALE GENOMIC DNA]</scope>
    <source>
        <strain evidence="2">DO16091913</strain>
        <tissue evidence="2">Muscle</tissue>
    </source>
</reference>
<protein>
    <submittedName>
        <fullName evidence="2">Glutamyl-tRNA amidotransferase</fullName>
    </submittedName>
</protein>
<feature type="compositionally biased region" description="Gly residues" evidence="1">
    <location>
        <begin position="28"/>
        <end position="38"/>
    </location>
</feature>
<name>A0A4D9DG95_9SAUR</name>
<dbReference type="STRING" id="55544.A0A4D9DG95"/>
<evidence type="ECO:0000313" key="3">
    <source>
        <dbReference type="Proteomes" id="UP000297703"/>
    </source>
</evidence>
<dbReference type="Proteomes" id="UP000297703">
    <property type="component" value="Unassembled WGS sequence"/>
</dbReference>
<dbReference type="GO" id="GO:0016740">
    <property type="term" value="F:transferase activity"/>
    <property type="evidence" value="ECO:0007669"/>
    <property type="project" value="UniProtKB-KW"/>
</dbReference>
<evidence type="ECO:0000313" key="2">
    <source>
        <dbReference type="EMBL" id="TFJ96008.1"/>
    </source>
</evidence>
<evidence type="ECO:0000256" key="1">
    <source>
        <dbReference type="SAM" id="MobiDB-lite"/>
    </source>
</evidence>
<comment type="caution">
    <text evidence="2">The sequence shown here is derived from an EMBL/GenBank/DDBJ whole genome shotgun (WGS) entry which is preliminary data.</text>
</comment>